<organism evidence="2 3">
    <name type="scientific">Paramuricea clavata</name>
    <name type="common">Red gorgonian</name>
    <name type="synonym">Violescent sea-whip</name>
    <dbReference type="NCBI Taxonomy" id="317549"/>
    <lineage>
        <taxon>Eukaryota</taxon>
        <taxon>Metazoa</taxon>
        <taxon>Cnidaria</taxon>
        <taxon>Anthozoa</taxon>
        <taxon>Octocorallia</taxon>
        <taxon>Malacalcyonacea</taxon>
        <taxon>Plexauridae</taxon>
        <taxon>Paramuricea</taxon>
    </lineage>
</organism>
<evidence type="ECO:0000313" key="2">
    <source>
        <dbReference type="EMBL" id="CAB3990383.1"/>
    </source>
</evidence>
<protein>
    <submittedName>
        <fullName evidence="2">Uncharacterized protein</fullName>
    </submittedName>
</protein>
<dbReference type="AlphaFoldDB" id="A0A6S7GGL9"/>
<proteinExistence type="predicted"/>
<dbReference type="EMBL" id="CACRXK020001649">
    <property type="protein sequence ID" value="CAB3990383.1"/>
    <property type="molecule type" value="Genomic_DNA"/>
</dbReference>
<feature type="region of interest" description="Disordered" evidence="1">
    <location>
        <begin position="1"/>
        <end position="24"/>
    </location>
</feature>
<dbReference type="OrthoDB" id="5952660at2759"/>
<name>A0A6S7GGL9_PARCT</name>
<gene>
    <name evidence="2" type="ORF">PACLA_8A051552</name>
</gene>
<evidence type="ECO:0000256" key="1">
    <source>
        <dbReference type="SAM" id="MobiDB-lite"/>
    </source>
</evidence>
<dbReference type="InterPro" id="IPR017900">
    <property type="entry name" value="4Fe4S_Fe_S_CS"/>
</dbReference>
<dbReference type="PROSITE" id="PS00198">
    <property type="entry name" value="4FE4S_FER_1"/>
    <property type="match status" value="1"/>
</dbReference>
<feature type="compositionally biased region" description="Acidic residues" evidence="1">
    <location>
        <begin position="1"/>
        <end position="14"/>
    </location>
</feature>
<reference evidence="2" key="1">
    <citation type="submission" date="2020-04" db="EMBL/GenBank/DDBJ databases">
        <authorList>
            <person name="Alioto T."/>
            <person name="Alioto T."/>
            <person name="Gomez Garrido J."/>
        </authorList>
    </citation>
    <scope>NUCLEOTIDE SEQUENCE</scope>
    <source>
        <strain evidence="2">A484AB</strain>
    </source>
</reference>
<accession>A0A6S7GGL9</accession>
<sequence length="323" mass="36065">MESEDFCSADEDLSDQTIDKDSTDENDTINIGFIALEDLDPVVVALQREIQSGNLPRDHIFYKMLANALEFAQKSGDPQTQFSHSKDVTLFTETLAFHGKDRVMNLLCGPGFKGQQKGGKYTFHWNDWNLPFVPSKSTRNKEKAGYATKSVSFATDGIAIKPGLQFDTRVKNLVGLLFPVDLDYVKMNPSPKPEGLKTEFVTEVNCENVTSLDNRLSLPVALEYSGKRVSGDDKVDTINKRVKQLQIYLRCLMQDITTEMNVIATLGESCTSHCSECLECQSVCPTCYEKGHKFIDSVLRACDRCLESGSKCVKLLVLVWTAD</sequence>
<keyword evidence="3" id="KW-1185">Reference proteome</keyword>
<evidence type="ECO:0000313" key="3">
    <source>
        <dbReference type="Proteomes" id="UP001152795"/>
    </source>
</evidence>
<dbReference type="Proteomes" id="UP001152795">
    <property type="component" value="Unassembled WGS sequence"/>
</dbReference>
<comment type="caution">
    <text evidence="2">The sequence shown here is derived from an EMBL/GenBank/DDBJ whole genome shotgun (WGS) entry which is preliminary data.</text>
</comment>